<dbReference type="Proteomes" id="UP000598467">
    <property type="component" value="Unassembled WGS sequence"/>
</dbReference>
<dbReference type="AlphaFoldDB" id="A0A926NX65"/>
<dbReference type="InterPro" id="IPR000595">
    <property type="entry name" value="cNMP-bd_dom"/>
</dbReference>
<dbReference type="SMART" id="SM00419">
    <property type="entry name" value="HTH_CRP"/>
    <property type="match status" value="1"/>
</dbReference>
<reference evidence="6" key="1">
    <citation type="submission" date="2020-05" db="EMBL/GenBank/DDBJ databases">
        <title>Identification of trans-AT polyketide cluster in two marine bacteria, producers of a novel glutaramide-containing polyketide sesbanimide D and analogs.</title>
        <authorList>
            <person name="Kacar D."/>
            <person name="Rodriguez P."/>
            <person name="Canedo L."/>
            <person name="Gonzalez E."/>
            <person name="Galan B."/>
            <person name="De La Calle F."/>
            <person name="Garcia J.L."/>
        </authorList>
    </citation>
    <scope>NUCLEOTIDE SEQUENCE</scope>
    <source>
        <strain evidence="6">PHM038</strain>
    </source>
</reference>
<feature type="domain" description="Cyclic nucleotide-binding" evidence="4">
    <location>
        <begin position="18"/>
        <end position="101"/>
    </location>
</feature>
<dbReference type="InterPro" id="IPR012318">
    <property type="entry name" value="HTH_CRP"/>
</dbReference>
<name>A0A926NX65_9HYPH</name>
<evidence type="ECO:0000256" key="2">
    <source>
        <dbReference type="ARBA" id="ARBA00023125"/>
    </source>
</evidence>
<organism evidence="6 7">
    <name type="scientific">Roseibium aggregatum</name>
    <dbReference type="NCBI Taxonomy" id="187304"/>
    <lineage>
        <taxon>Bacteria</taxon>
        <taxon>Pseudomonadati</taxon>
        <taxon>Pseudomonadota</taxon>
        <taxon>Alphaproteobacteria</taxon>
        <taxon>Hyphomicrobiales</taxon>
        <taxon>Stappiaceae</taxon>
        <taxon>Roseibium</taxon>
    </lineage>
</organism>
<feature type="domain" description="HTH crp-type" evidence="5">
    <location>
        <begin position="152"/>
        <end position="220"/>
    </location>
</feature>
<dbReference type="EMBL" id="JABFCZ010000012">
    <property type="protein sequence ID" value="MBD1546959.1"/>
    <property type="molecule type" value="Genomic_DNA"/>
</dbReference>
<dbReference type="InterPro" id="IPR036390">
    <property type="entry name" value="WH_DNA-bd_sf"/>
</dbReference>
<evidence type="ECO:0000313" key="7">
    <source>
        <dbReference type="Proteomes" id="UP000598467"/>
    </source>
</evidence>
<dbReference type="Gene3D" id="1.10.10.10">
    <property type="entry name" value="Winged helix-like DNA-binding domain superfamily/Winged helix DNA-binding domain"/>
    <property type="match status" value="1"/>
</dbReference>
<evidence type="ECO:0000259" key="5">
    <source>
        <dbReference type="PROSITE" id="PS51063"/>
    </source>
</evidence>
<sequence>MAIGLTSNDLELIRKTAILGGLGDEALTALLSDAVVKTPEHGEVLFVQGDPASAFFVVLDGWIKLYRITVAGEEAVVGIFTKGQSFAEAAAFTAGMFPVSAECVTDARLLMFPSNRLFDRIRQNPELGLSMLASTSQHLHGLVHQIQQLKAHTGAQRLAEFMLALAPVEEGACTIALPYDKALIAGHLGMKPESLSRAIARLKEVGVTVKRNMATIHDVDRLRNFFEQERAEVLRSRS</sequence>
<dbReference type="SMART" id="SM00100">
    <property type="entry name" value="cNMP"/>
    <property type="match status" value="1"/>
</dbReference>
<keyword evidence="3" id="KW-0804">Transcription</keyword>
<dbReference type="InterPro" id="IPR036388">
    <property type="entry name" value="WH-like_DNA-bd_sf"/>
</dbReference>
<protein>
    <submittedName>
        <fullName evidence="6">Crp/Fnr family transcriptional regulator</fullName>
    </submittedName>
</protein>
<dbReference type="GO" id="GO:0005829">
    <property type="term" value="C:cytosol"/>
    <property type="evidence" value="ECO:0007669"/>
    <property type="project" value="TreeGrafter"/>
</dbReference>
<evidence type="ECO:0000313" key="6">
    <source>
        <dbReference type="EMBL" id="MBD1546959.1"/>
    </source>
</evidence>
<dbReference type="PANTHER" id="PTHR24567:SF74">
    <property type="entry name" value="HTH-TYPE TRANSCRIPTIONAL REGULATOR ARCR"/>
    <property type="match status" value="1"/>
</dbReference>
<dbReference type="Pfam" id="PF13545">
    <property type="entry name" value="HTH_Crp_2"/>
    <property type="match status" value="1"/>
</dbReference>
<dbReference type="CDD" id="cd00038">
    <property type="entry name" value="CAP_ED"/>
    <property type="match status" value="1"/>
</dbReference>
<dbReference type="GO" id="GO:0003700">
    <property type="term" value="F:DNA-binding transcription factor activity"/>
    <property type="evidence" value="ECO:0007669"/>
    <property type="project" value="TreeGrafter"/>
</dbReference>
<evidence type="ECO:0000256" key="1">
    <source>
        <dbReference type="ARBA" id="ARBA00023015"/>
    </source>
</evidence>
<evidence type="ECO:0000256" key="3">
    <source>
        <dbReference type="ARBA" id="ARBA00023163"/>
    </source>
</evidence>
<dbReference type="InterPro" id="IPR018490">
    <property type="entry name" value="cNMP-bd_dom_sf"/>
</dbReference>
<dbReference type="PANTHER" id="PTHR24567">
    <property type="entry name" value="CRP FAMILY TRANSCRIPTIONAL REGULATORY PROTEIN"/>
    <property type="match status" value="1"/>
</dbReference>
<keyword evidence="2" id="KW-0238">DNA-binding</keyword>
<dbReference type="Pfam" id="PF00027">
    <property type="entry name" value="cNMP_binding"/>
    <property type="match status" value="1"/>
</dbReference>
<accession>A0A926NX65</accession>
<dbReference type="Gene3D" id="2.60.120.10">
    <property type="entry name" value="Jelly Rolls"/>
    <property type="match status" value="1"/>
</dbReference>
<keyword evidence="1" id="KW-0805">Transcription regulation</keyword>
<dbReference type="InterPro" id="IPR050397">
    <property type="entry name" value="Env_Response_Regulators"/>
</dbReference>
<gene>
    <name evidence="6" type="ORF">HK439_11850</name>
</gene>
<dbReference type="SUPFAM" id="SSF51206">
    <property type="entry name" value="cAMP-binding domain-like"/>
    <property type="match status" value="1"/>
</dbReference>
<dbReference type="InterPro" id="IPR014710">
    <property type="entry name" value="RmlC-like_jellyroll"/>
</dbReference>
<dbReference type="PROSITE" id="PS50042">
    <property type="entry name" value="CNMP_BINDING_3"/>
    <property type="match status" value="1"/>
</dbReference>
<dbReference type="PROSITE" id="PS51063">
    <property type="entry name" value="HTH_CRP_2"/>
    <property type="match status" value="1"/>
</dbReference>
<evidence type="ECO:0000259" key="4">
    <source>
        <dbReference type="PROSITE" id="PS50042"/>
    </source>
</evidence>
<proteinExistence type="predicted"/>
<dbReference type="RefSeq" id="WP_190291719.1">
    <property type="nucleotide sequence ID" value="NZ_JABFCZ010000012.1"/>
</dbReference>
<dbReference type="GO" id="GO:0003677">
    <property type="term" value="F:DNA binding"/>
    <property type="evidence" value="ECO:0007669"/>
    <property type="project" value="UniProtKB-KW"/>
</dbReference>
<dbReference type="SUPFAM" id="SSF46785">
    <property type="entry name" value="Winged helix' DNA-binding domain"/>
    <property type="match status" value="1"/>
</dbReference>
<comment type="caution">
    <text evidence="6">The sequence shown here is derived from an EMBL/GenBank/DDBJ whole genome shotgun (WGS) entry which is preliminary data.</text>
</comment>